<dbReference type="Pfam" id="PF02667">
    <property type="entry name" value="SCFA_trans"/>
    <property type="match status" value="1"/>
</dbReference>
<dbReference type="Proteomes" id="UP000826254">
    <property type="component" value="Chromosome"/>
</dbReference>
<keyword evidence="1" id="KW-1133">Transmembrane helix</keyword>
<keyword evidence="1" id="KW-0472">Membrane</keyword>
<evidence type="ECO:0000313" key="3">
    <source>
        <dbReference type="Proteomes" id="UP000826254"/>
    </source>
</evidence>
<accession>A0A8T8WER7</accession>
<dbReference type="KEGG" id="hmp:K6T50_04115"/>
<feature type="transmembrane region" description="Helical" evidence="1">
    <location>
        <begin position="287"/>
        <end position="306"/>
    </location>
</feature>
<proteinExistence type="predicted"/>
<dbReference type="AlphaFoldDB" id="A0A8T8WER7"/>
<protein>
    <submittedName>
        <fullName evidence="2">TIGR00366 family protein</fullName>
    </submittedName>
</protein>
<dbReference type="GO" id="GO:0005886">
    <property type="term" value="C:plasma membrane"/>
    <property type="evidence" value="ECO:0007669"/>
    <property type="project" value="TreeGrafter"/>
</dbReference>
<feature type="transmembrane region" description="Helical" evidence="1">
    <location>
        <begin position="144"/>
        <end position="165"/>
    </location>
</feature>
<organism evidence="2 3">
    <name type="scientific">Halobaculum magnesiiphilum</name>
    <dbReference type="NCBI Taxonomy" id="1017351"/>
    <lineage>
        <taxon>Archaea</taxon>
        <taxon>Methanobacteriati</taxon>
        <taxon>Methanobacteriota</taxon>
        <taxon>Stenosarchaea group</taxon>
        <taxon>Halobacteria</taxon>
        <taxon>Halobacteriales</taxon>
        <taxon>Haloferacaceae</taxon>
        <taxon>Halobaculum</taxon>
    </lineage>
</organism>
<feature type="transmembrane region" description="Helical" evidence="1">
    <location>
        <begin position="29"/>
        <end position="46"/>
    </location>
</feature>
<dbReference type="GeneID" id="67177299"/>
<sequence length="461" mass="48819">MSTRGGGTVVQRFGRRLAGTVERWMPSPFLFAILLSYAVFLGGVLLEGEGPAAMVGHWYGGFWALLTFGMQMVLILVTGYAIAYHPRVQNLIGRLAGVTDSGAGAVVLVGVVAMVASWIQWGMGLIVGAVLAREVGRQAYQRGVKVHYPLLCIAGYMGLGLTWHWGLAGSAPLLINTPGNVFIEQGVLDGLVPISQTVFSSYSLTLTVLAIVYASLALYLLAPDPENAEGIDEYVDEAELEDSVDASGPDIDSPADAVDQSRLVGGLIAFAGVAFSVWTFANEGLNALNLNVVNFAFMFVGLLLFTRPRAYQEQFYDAVTATGGIILQFPFYAGIIGMMNGSGLTDTLANALVSVATPTTFPAIAWITAGFINLFVPSGGGEWTVVGPTVVAAAQELGVPVGKATVAYAVGDAHTNLFQPFWALPLLGITGMRARDIFGYGMAMLLLLIPFLALALTFVPY</sequence>
<feature type="transmembrane region" description="Helical" evidence="1">
    <location>
        <begin position="318"/>
        <end position="339"/>
    </location>
</feature>
<feature type="transmembrane region" description="Helical" evidence="1">
    <location>
        <begin position="351"/>
        <end position="376"/>
    </location>
</feature>
<keyword evidence="1" id="KW-0812">Transmembrane</keyword>
<feature type="transmembrane region" description="Helical" evidence="1">
    <location>
        <begin position="58"/>
        <end position="83"/>
    </location>
</feature>
<reference evidence="2 3" key="1">
    <citation type="journal article" date="2021" name="Int. J. Syst. Evol. Microbiol.">
        <title>Halobaculum halophilum sp. nov. and Halobaculum salinum sp. nov., isolated from salt lake and saline soil.</title>
        <authorList>
            <person name="Cui H.L."/>
            <person name="Shi X.W."/>
            <person name="Yin X.M."/>
            <person name="Yang X.Y."/>
            <person name="Hou J."/>
            <person name="Zhu L."/>
        </authorList>
    </citation>
    <scope>NUCLEOTIDE SEQUENCE [LARGE SCALE GENOMIC DNA]</scope>
    <source>
        <strain evidence="2 3">NBRC 109044</strain>
    </source>
</reference>
<feature type="transmembrane region" description="Helical" evidence="1">
    <location>
        <begin position="437"/>
        <end position="459"/>
    </location>
</feature>
<feature type="transmembrane region" description="Helical" evidence="1">
    <location>
        <begin position="103"/>
        <end position="132"/>
    </location>
</feature>
<feature type="transmembrane region" description="Helical" evidence="1">
    <location>
        <begin position="199"/>
        <end position="221"/>
    </location>
</feature>
<gene>
    <name evidence="2" type="ORF">K6T50_04115</name>
</gene>
<evidence type="ECO:0000256" key="1">
    <source>
        <dbReference type="SAM" id="Phobius"/>
    </source>
</evidence>
<evidence type="ECO:0000313" key="2">
    <source>
        <dbReference type="EMBL" id="QZP38338.1"/>
    </source>
</evidence>
<feature type="transmembrane region" description="Helical" evidence="1">
    <location>
        <begin position="263"/>
        <end position="281"/>
    </location>
</feature>
<keyword evidence="3" id="KW-1185">Reference proteome</keyword>
<name>A0A8T8WER7_9EURY</name>
<dbReference type="InterPro" id="IPR006160">
    <property type="entry name" value="SCFA_transpt_AtoE"/>
</dbReference>
<dbReference type="EMBL" id="CP081958">
    <property type="protein sequence ID" value="QZP38338.1"/>
    <property type="molecule type" value="Genomic_DNA"/>
</dbReference>
<dbReference type="PANTHER" id="PTHR41983">
    <property type="entry name" value="SHORT-CHAIN FATTY ACID TRANSPORTER-RELATED"/>
    <property type="match status" value="1"/>
</dbReference>
<dbReference type="PANTHER" id="PTHR41983:SF2">
    <property type="entry name" value="SHORT-CHAIN FATTY ACID TRANSPORTER-RELATED"/>
    <property type="match status" value="1"/>
</dbReference>
<dbReference type="RefSeq" id="WP_222608138.1">
    <property type="nucleotide sequence ID" value="NZ_CP081958.1"/>
</dbReference>